<protein>
    <recommendedName>
        <fullName evidence="4">3CxxC-type domain-containing protein</fullName>
    </recommendedName>
</protein>
<evidence type="ECO:0000256" key="2">
    <source>
        <dbReference type="ARBA" id="ARBA00022771"/>
    </source>
</evidence>
<organism evidence="5 6">
    <name type="scientific">Colletotrichum zoysiae</name>
    <dbReference type="NCBI Taxonomy" id="1216348"/>
    <lineage>
        <taxon>Eukaryota</taxon>
        <taxon>Fungi</taxon>
        <taxon>Dikarya</taxon>
        <taxon>Ascomycota</taxon>
        <taxon>Pezizomycotina</taxon>
        <taxon>Sordariomycetes</taxon>
        <taxon>Hypocreomycetidae</taxon>
        <taxon>Glomerellales</taxon>
        <taxon>Glomerellaceae</taxon>
        <taxon>Colletotrichum</taxon>
        <taxon>Colletotrichum graminicola species complex</taxon>
    </lineage>
</organism>
<gene>
    <name evidence="5" type="ORF">LX32DRAFT_585416</name>
</gene>
<dbReference type="EMBL" id="MU842844">
    <property type="protein sequence ID" value="KAK2031105.1"/>
    <property type="molecule type" value="Genomic_DNA"/>
</dbReference>
<keyword evidence="3" id="KW-0862">Zinc</keyword>
<reference evidence="5" key="1">
    <citation type="submission" date="2021-06" db="EMBL/GenBank/DDBJ databases">
        <title>Comparative genomics, transcriptomics and evolutionary studies reveal genomic signatures of adaptation to plant cell wall in hemibiotrophic fungi.</title>
        <authorList>
            <consortium name="DOE Joint Genome Institute"/>
            <person name="Baroncelli R."/>
            <person name="Diaz J.F."/>
            <person name="Benocci T."/>
            <person name="Peng M."/>
            <person name="Battaglia E."/>
            <person name="Haridas S."/>
            <person name="Andreopoulos W."/>
            <person name="Labutti K."/>
            <person name="Pangilinan J."/>
            <person name="Floch G.L."/>
            <person name="Makela M.R."/>
            <person name="Henrissat B."/>
            <person name="Grigoriev I.V."/>
            <person name="Crouch J.A."/>
            <person name="De Vries R.P."/>
            <person name="Sukno S.A."/>
            <person name="Thon M.R."/>
        </authorList>
    </citation>
    <scope>NUCLEOTIDE SEQUENCE</scope>
    <source>
        <strain evidence="5">MAFF235873</strain>
    </source>
</reference>
<dbReference type="AlphaFoldDB" id="A0AAD9HLC3"/>
<dbReference type="Pfam" id="PF13695">
    <property type="entry name" value="Zn_ribbon_3CxxC"/>
    <property type="match status" value="1"/>
</dbReference>
<accession>A0AAD9HLC3</accession>
<dbReference type="Proteomes" id="UP001232148">
    <property type="component" value="Unassembled WGS sequence"/>
</dbReference>
<name>A0AAD9HLC3_9PEZI</name>
<dbReference type="SMART" id="SM01328">
    <property type="entry name" value="zf-3CxxC"/>
    <property type="match status" value="1"/>
</dbReference>
<sequence>MGETTFVYPSLHERVSEALAEELPSTWYNYDFNDKPAHNEYSTHVMGRFTCDNKKCRNKTWTSKMVAIVIKGYPGNGYNATVFNQRCSSCDALGNFTLDEQSYIERVAYRLKRWAGVETDRPFFAGKDGPPHQEDLCEGCKLGYCRRRNSSGFGYSNF</sequence>
<evidence type="ECO:0000256" key="3">
    <source>
        <dbReference type="ARBA" id="ARBA00022833"/>
    </source>
</evidence>
<feature type="domain" description="3CxxC-type" evidence="4">
    <location>
        <begin position="44"/>
        <end position="143"/>
    </location>
</feature>
<keyword evidence="6" id="KW-1185">Reference proteome</keyword>
<keyword evidence="1" id="KW-0479">Metal-binding</keyword>
<evidence type="ECO:0000313" key="5">
    <source>
        <dbReference type="EMBL" id="KAK2031105.1"/>
    </source>
</evidence>
<evidence type="ECO:0000259" key="4">
    <source>
        <dbReference type="SMART" id="SM01328"/>
    </source>
</evidence>
<evidence type="ECO:0000313" key="6">
    <source>
        <dbReference type="Proteomes" id="UP001232148"/>
    </source>
</evidence>
<dbReference type="InterPro" id="IPR027377">
    <property type="entry name" value="ZAR1/RTP1-5-like_Znf-3CxxC"/>
</dbReference>
<proteinExistence type="predicted"/>
<dbReference type="GO" id="GO:0008270">
    <property type="term" value="F:zinc ion binding"/>
    <property type="evidence" value="ECO:0007669"/>
    <property type="project" value="UniProtKB-KW"/>
</dbReference>
<evidence type="ECO:0000256" key="1">
    <source>
        <dbReference type="ARBA" id="ARBA00022723"/>
    </source>
</evidence>
<comment type="caution">
    <text evidence="5">The sequence shown here is derived from an EMBL/GenBank/DDBJ whole genome shotgun (WGS) entry which is preliminary data.</text>
</comment>
<keyword evidence="2" id="KW-0863">Zinc-finger</keyword>